<protein>
    <submittedName>
        <fullName evidence="2">Uncharacterized protein</fullName>
    </submittedName>
</protein>
<gene>
    <name evidence="2" type="ORF">K466DRAFT_569794</name>
</gene>
<dbReference type="InParanoid" id="A0A5C3NV15"/>
<feature type="non-terminal residue" evidence="2">
    <location>
        <position position="189"/>
    </location>
</feature>
<dbReference type="STRING" id="1314778.A0A5C3NV15"/>
<reference evidence="2 3" key="1">
    <citation type="journal article" date="2019" name="Nat. Ecol. Evol.">
        <title>Megaphylogeny resolves global patterns of mushroom evolution.</title>
        <authorList>
            <person name="Varga T."/>
            <person name="Krizsan K."/>
            <person name="Foldi C."/>
            <person name="Dima B."/>
            <person name="Sanchez-Garcia M."/>
            <person name="Sanchez-Ramirez S."/>
            <person name="Szollosi G.J."/>
            <person name="Szarkandi J.G."/>
            <person name="Papp V."/>
            <person name="Albert L."/>
            <person name="Andreopoulos W."/>
            <person name="Angelini C."/>
            <person name="Antonin V."/>
            <person name="Barry K.W."/>
            <person name="Bougher N.L."/>
            <person name="Buchanan P."/>
            <person name="Buyck B."/>
            <person name="Bense V."/>
            <person name="Catcheside P."/>
            <person name="Chovatia M."/>
            <person name="Cooper J."/>
            <person name="Damon W."/>
            <person name="Desjardin D."/>
            <person name="Finy P."/>
            <person name="Geml J."/>
            <person name="Haridas S."/>
            <person name="Hughes K."/>
            <person name="Justo A."/>
            <person name="Karasinski D."/>
            <person name="Kautmanova I."/>
            <person name="Kiss B."/>
            <person name="Kocsube S."/>
            <person name="Kotiranta H."/>
            <person name="LaButti K.M."/>
            <person name="Lechner B.E."/>
            <person name="Liimatainen K."/>
            <person name="Lipzen A."/>
            <person name="Lukacs Z."/>
            <person name="Mihaltcheva S."/>
            <person name="Morgado L.N."/>
            <person name="Niskanen T."/>
            <person name="Noordeloos M.E."/>
            <person name="Ohm R.A."/>
            <person name="Ortiz-Santana B."/>
            <person name="Ovrebo C."/>
            <person name="Racz N."/>
            <person name="Riley R."/>
            <person name="Savchenko A."/>
            <person name="Shiryaev A."/>
            <person name="Soop K."/>
            <person name="Spirin V."/>
            <person name="Szebenyi C."/>
            <person name="Tomsovsky M."/>
            <person name="Tulloss R.E."/>
            <person name="Uehling J."/>
            <person name="Grigoriev I.V."/>
            <person name="Vagvolgyi C."/>
            <person name="Papp T."/>
            <person name="Martin F.M."/>
            <person name="Miettinen O."/>
            <person name="Hibbett D.S."/>
            <person name="Nagy L.G."/>
        </authorList>
    </citation>
    <scope>NUCLEOTIDE SEQUENCE [LARGE SCALE GENOMIC DNA]</scope>
    <source>
        <strain evidence="2 3">HHB13444</strain>
    </source>
</reference>
<dbReference type="Proteomes" id="UP000308197">
    <property type="component" value="Unassembled WGS sequence"/>
</dbReference>
<organism evidence="2 3">
    <name type="scientific">Polyporus arcularius HHB13444</name>
    <dbReference type="NCBI Taxonomy" id="1314778"/>
    <lineage>
        <taxon>Eukaryota</taxon>
        <taxon>Fungi</taxon>
        <taxon>Dikarya</taxon>
        <taxon>Basidiomycota</taxon>
        <taxon>Agaricomycotina</taxon>
        <taxon>Agaricomycetes</taxon>
        <taxon>Polyporales</taxon>
        <taxon>Polyporaceae</taxon>
        <taxon>Polyporus</taxon>
    </lineage>
</organism>
<evidence type="ECO:0000256" key="1">
    <source>
        <dbReference type="SAM" id="MobiDB-lite"/>
    </source>
</evidence>
<proteinExistence type="predicted"/>
<sequence length="189" mass="21425">MPEKTPAKLELPDHRLPPPVLADASSGRRSRTKKNARVGSAGLRVHWDRFVRKLGSGTAPSTSSAFDDSVGESSVYPRSRTDHVSQEPPDDRVDEVVVDREWSDEIKSSSVTHSEHGGTPDKSGSNHLGGTNTDRDSFAFRPHGFWGSCRLLIFIRWRLWPAAYSFFSTHFIDEKSEMHYNKENWFLRK</sequence>
<evidence type="ECO:0000313" key="3">
    <source>
        <dbReference type="Proteomes" id="UP000308197"/>
    </source>
</evidence>
<dbReference type="AlphaFoldDB" id="A0A5C3NV15"/>
<feature type="compositionally biased region" description="Basic and acidic residues" evidence="1">
    <location>
        <begin position="1"/>
        <end position="16"/>
    </location>
</feature>
<name>A0A5C3NV15_9APHY</name>
<evidence type="ECO:0000313" key="2">
    <source>
        <dbReference type="EMBL" id="TFK80188.1"/>
    </source>
</evidence>
<dbReference type="EMBL" id="ML211826">
    <property type="protein sequence ID" value="TFK80188.1"/>
    <property type="molecule type" value="Genomic_DNA"/>
</dbReference>
<accession>A0A5C3NV15</accession>
<keyword evidence="3" id="KW-1185">Reference proteome</keyword>
<feature type="compositionally biased region" description="Basic and acidic residues" evidence="1">
    <location>
        <begin position="79"/>
        <end position="119"/>
    </location>
</feature>
<feature type="region of interest" description="Disordered" evidence="1">
    <location>
        <begin position="1"/>
        <end position="42"/>
    </location>
</feature>
<feature type="region of interest" description="Disordered" evidence="1">
    <location>
        <begin position="54"/>
        <end position="130"/>
    </location>
</feature>